<proteinExistence type="predicted"/>
<organism evidence="1 2">
    <name type="scientific">Micropruina glycogenica</name>
    <dbReference type="NCBI Taxonomy" id="75385"/>
    <lineage>
        <taxon>Bacteria</taxon>
        <taxon>Bacillati</taxon>
        <taxon>Actinomycetota</taxon>
        <taxon>Actinomycetes</taxon>
        <taxon>Propionibacteriales</taxon>
        <taxon>Nocardioidaceae</taxon>
        <taxon>Micropruina</taxon>
    </lineage>
</organism>
<gene>
    <name evidence="1" type="ORF">MPLG2_2411</name>
</gene>
<keyword evidence="2" id="KW-1185">Reference proteome</keyword>
<evidence type="ECO:0000313" key="2">
    <source>
        <dbReference type="Proteomes" id="UP000238164"/>
    </source>
</evidence>
<dbReference type="AlphaFoldDB" id="A0A2N9JIP9"/>
<name>A0A2N9JIP9_9ACTN</name>
<accession>A0A2N9JIP9</accession>
<protein>
    <submittedName>
        <fullName evidence="1">Uncharacterized protein</fullName>
    </submittedName>
</protein>
<dbReference type="KEGG" id="mgg:MPLG2_2411"/>
<reference evidence="1 2" key="1">
    <citation type="submission" date="2018-02" db="EMBL/GenBank/DDBJ databases">
        <authorList>
            <person name="Cohen D.B."/>
            <person name="Kent A.D."/>
        </authorList>
    </citation>
    <scope>NUCLEOTIDE SEQUENCE [LARGE SCALE GENOMIC DNA]</scope>
    <source>
        <strain evidence="1">1</strain>
    </source>
</reference>
<dbReference type="Proteomes" id="UP000238164">
    <property type="component" value="Chromosome 1"/>
</dbReference>
<dbReference type="EMBL" id="LT985188">
    <property type="protein sequence ID" value="SPD87442.1"/>
    <property type="molecule type" value="Genomic_DNA"/>
</dbReference>
<sequence length="30" mass="3142">MASSPQVTGALRVVEFMTAAPAARGAYYPQ</sequence>
<evidence type="ECO:0000313" key="1">
    <source>
        <dbReference type="EMBL" id="SPD87442.1"/>
    </source>
</evidence>